<keyword evidence="3" id="KW-0446">Lipid-binding</keyword>
<accession>A0A6C2UDJ2</accession>
<dbReference type="Proteomes" id="UP000366872">
    <property type="component" value="Unassembled WGS sequence"/>
</dbReference>
<comment type="subcellular location">
    <subcellularLocation>
        <location evidence="1">Golgi apparatus membrane</location>
        <topology evidence="1">Peripheral membrane protein</topology>
        <orientation evidence="1">Cytoplasmic side</orientation>
    </subcellularLocation>
</comment>
<keyword evidence="4" id="KW-0472">Membrane</keyword>
<dbReference type="GO" id="GO:0070273">
    <property type="term" value="F:phosphatidylinositol-4-phosphate binding"/>
    <property type="evidence" value="ECO:0007669"/>
    <property type="project" value="InterPro"/>
</dbReference>
<dbReference type="RefSeq" id="WP_136083373.1">
    <property type="nucleotide sequence ID" value="NZ_CAAHFG010000005.1"/>
</dbReference>
<evidence type="ECO:0000256" key="2">
    <source>
        <dbReference type="ARBA" id="ARBA00023034"/>
    </source>
</evidence>
<dbReference type="InterPro" id="IPR038261">
    <property type="entry name" value="GPP34-like_sf"/>
</dbReference>
<proteinExistence type="predicted"/>
<dbReference type="Pfam" id="PF05719">
    <property type="entry name" value="GPP34"/>
    <property type="match status" value="1"/>
</dbReference>
<evidence type="ECO:0000256" key="1">
    <source>
        <dbReference type="ARBA" id="ARBA00004255"/>
    </source>
</evidence>
<dbReference type="GO" id="GO:0043001">
    <property type="term" value="P:Golgi to plasma membrane protein transport"/>
    <property type="evidence" value="ECO:0007669"/>
    <property type="project" value="TreeGrafter"/>
</dbReference>
<dbReference type="GO" id="GO:0012505">
    <property type="term" value="C:endomembrane system"/>
    <property type="evidence" value="ECO:0007669"/>
    <property type="project" value="UniProtKB-ARBA"/>
</dbReference>
<evidence type="ECO:0000256" key="3">
    <source>
        <dbReference type="ARBA" id="ARBA00023121"/>
    </source>
</evidence>
<dbReference type="EMBL" id="CAAHFG010000005">
    <property type="protein sequence ID" value="VGO17913.1"/>
    <property type="molecule type" value="Genomic_DNA"/>
</dbReference>
<sequence>MERSKCLFLYEEIMLLALRNDKGTVAAGFVEYAVAGAVLAELLLDGRISVGDTKKKLVDLKTADPVGDPVIDECLERMGAAKRRASLNTWVSRLAGIKGLRHKVAQQLCDRGILRAEEGSVLFIFTRKTYPELNPEPEMKIVERLRSAIFCEGDRLDPRTVVLISLAHSNNLLSENLGRKEIRSQKKRIERIVNGELIGKATKEVIEACQAAVMVAVIVPTIMASS</sequence>
<evidence type="ECO:0000256" key="4">
    <source>
        <dbReference type="ARBA" id="ARBA00023136"/>
    </source>
</evidence>
<dbReference type="PANTHER" id="PTHR12704:SF2">
    <property type="entry name" value="GOLGI PHOSPHOPROTEIN 3 HOMOLOG SAURON"/>
    <property type="match status" value="1"/>
</dbReference>
<gene>
    <name evidence="5" type="ORF">PDESU_06515</name>
</gene>
<dbReference type="Gene3D" id="1.10.3630.10">
    <property type="entry name" value="yeast vps74-n-term truncation variant domain like"/>
    <property type="match status" value="1"/>
</dbReference>
<organism evidence="5 6">
    <name type="scientific">Pontiella desulfatans</name>
    <dbReference type="NCBI Taxonomy" id="2750659"/>
    <lineage>
        <taxon>Bacteria</taxon>
        <taxon>Pseudomonadati</taxon>
        <taxon>Kiritimatiellota</taxon>
        <taxon>Kiritimatiellia</taxon>
        <taxon>Kiritimatiellales</taxon>
        <taxon>Pontiellaceae</taxon>
        <taxon>Pontiella</taxon>
    </lineage>
</organism>
<dbReference type="GO" id="GO:0048194">
    <property type="term" value="P:Golgi vesicle budding"/>
    <property type="evidence" value="ECO:0007669"/>
    <property type="project" value="TreeGrafter"/>
</dbReference>
<keyword evidence="6" id="KW-1185">Reference proteome</keyword>
<dbReference type="InterPro" id="IPR008628">
    <property type="entry name" value="GPP34-like"/>
</dbReference>
<keyword evidence="2" id="KW-0333">Golgi apparatus</keyword>
<reference evidence="5 6" key="1">
    <citation type="submission" date="2019-04" db="EMBL/GenBank/DDBJ databases">
        <authorList>
            <person name="Van Vliet M D."/>
        </authorList>
    </citation>
    <scope>NUCLEOTIDE SEQUENCE [LARGE SCALE GENOMIC DNA]</scope>
    <source>
        <strain evidence="5 6">F1</strain>
    </source>
</reference>
<dbReference type="GO" id="GO:0007030">
    <property type="term" value="P:Golgi organization"/>
    <property type="evidence" value="ECO:0007669"/>
    <property type="project" value="TreeGrafter"/>
</dbReference>
<dbReference type="GO" id="GO:0006890">
    <property type="term" value="P:retrograde vesicle-mediated transport, Golgi to endoplasmic reticulum"/>
    <property type="evidence" value="ECO:0007669"/>
    <property type="project" value="TreeGrafter"/>
</dbReference>
<dbReference type="AlphaFoldDB" id="A0A6C2UDJ2"/>
<evidence type="ECO:0008006" key="7">
    <source>
        <dbReference type="Google" id="ProtNLM"/>
    </source>
</evidence>
<protein>
    <recommendedName>
        <fullName evidence="7">GPP34 family phosphoprotein</fullName>
    </recommendedName>
</protein>
<name>A0A6C2UDJ2_PONDE</name>
<dbReference type="PANTHER" id="PTHR12704">
    <property type="entry name" value="TRANS-GOLGI PROTEIN GMX33"/>
    <property type="match status" value="1"/>
</dbReference>
<evidence type="ECO:0000313" key="6">
    <source>
        <dbReference type="Proteomes" id="UP000366872"/>
    </source>
</evidence>
<dbReference type="GO" id="GO:0005829">
    <property type="term" value="C:cytosol"/>
    <property type="evidence" value="ECO:0007669"/>
    <property type="project" value="TreeGrafter"/>
</dbReference>
<evidence type="ECO:0000313" key="5">
    <source>
        <dbReference type="EMBL" id="VGO17913.1"/>
    </source>
</evidence>